<organism evidence="2 3">
    <name type="scientific">Cherax quadricarinatus</name>
    <name type="common">Australian red claw crayfish</name>
    <dbReference type="NCBI Taxonomy" id="27406"/>
    <lineage>
        <taxon>Eukaryota</taxon>
        <taxon>Metazoa</taxon>
        <taxon>Ecdysozoa</taxon>
        <taxon>Arthropoda</taxon>
        <taxon>Crustacea</taxon>
        <taxon>Multicrustacea</taxon>
        <taxon>Malacostraca</taxon>
        <taxon>Eumalacostraca</taxon>
        <taxon>Eucarida</taxon>
        <taxon>Decapoda</taxon>
        <taxon>Pleocyemata</taxon>
        <taxon>Astacidea</taxon>
        <taxon>Parastacoidea</taxon>
        <taxon>Parastacidae</taxon>
        <taxon>Cherax</taxon>
    </lineage>
</organism>
<dbReference type="InterPro" id="IPR040774">
    <property type="entry name" value="DUF5580"/>
</dbReference>
<protein>
    <recommendedName>
        <fullName evidence="4">EF-hand domain-containing protein</fullName>
    </recommendedName>
</protein>
<gene>
    <name evidence="2" type="ORF">OTU49_006440</name>
</gene>
<feature type="region of interest" description="Disordered" evidence="1">
    <location>
        <begin position="136"/>
        <end position="160"/>
    </location>
</feature>
<dbReference type="Proteomes" id="UP001445076">
    <property type="component" value="Unassembled WGS sequence"/>
</dbReference>
<proteinExistence type="predicted"/>
<evidence type="ECO:0000313" key="2">
    <source>
        <dbReference type="EMBL" id="KAK8752594.1"/>
    </source>
</evidence>
<dbReference type="InterPro" id="IPR011992">
    <property type="entry name" value="EF-hand-dom_pair"/>
</dbReference>
<feature type="non-terminal residue" evidence="2">
    <location>
        <position position="1"/>
    </location>
</feature>
<dbReference type="EMBL" id="JARKIK010000004">
    <property type="protein sequence ID" value="KAK8752594.1"/>
    <property type="molecule type" value="Genomic_DNA"/>
</dbReference>
<evidence type="ECO:0008006" key="4">
    <source>
        <dbReference type="Google" id="ProtNLM"/>
    </source>
</evidence>
<evidence type="ECO:0000313" key="3">
    <source>
        <dbReference type="Proteomes" id="UP001445076"/>
    </source>
</evidence>
<comment type="caution">
    <text evidence="2">The sequence shown here is derived from an EMBL/GenBank/DDBJ whole genome shotgun (WGS) entry which is preliminary data.</text>
</comment>
<dbReference type="SUPFAM" id="SSF47473">
    <property type="entry name" value="EF-hand"/>
    <property type="match status" value="1"/>
</dbReference>
<dbReference type="PANTHER" id="PTHR34830">
    <property type="entry name" value="SIMILAR TO HYPOTHETICAL PROTEIN MGC34837"/>
    <property type="match status" value="1"/>
</dbReference>
<name>A0AAW0YRJ1_CHEQU</name>
<reference evidence="2 3" key="1">
    <citation type="journal article" date="2024" name="BMC Genomics">
        <title>Genome assembly of redclaw crayfish (Cherax quadricarinatus) provides insights into its immune adaptation and hypoxia tolerance.</title>
        <authorList>
            <person name="Liu Z."/>
            <person name="Zheng J."/>
            <person name="Li H."/>
            <person name="Fang K."/>
            <person name="Wang S."/>
            <person name="He J."/>
            <person name="Zhou D."/>
            <person name="Weng S."/>
            <person name="Chi M."/>
            <person name="Gu Z."/>
            <person name="He J."/>
            <person name="Li F."/>
            <person name="Wang M."/>
        </authorList>
    </citation>
    <scope>NUCLEOTIDE SEQUENCE [LARGE SCALE GENOMIC DNA]</scope>
    <source>
        <strain evidence="2">ZL_2023a</strain>
    </source>
</reference>
<dbReference type="AlphaFoldDB" id="A0AAW0YRJ1"/>
<dbReference type="Gene3D" id="1.10.238.10">
    <property type="entry name" value="EF-hand"/>
    <property type="match status" value="1"/>
</dbReference>
<evidence type="ECO:0000256" key="1">
    <source>
        <dbReference type="SAM" id="MobiDB-lite"/>
    </source>
</evidence>
<sequence>ENPRKITLRNKVLFTDRDEATLLADMSRQLSNKPVNMADLRRTMYDLDRDRNDFLNGKQVEIAFTKCGIHLTPDVRARLLLATDRTGAGIFKIDTLMNYLTRVVPETHHTVMLGNNHRPRQARVAQLPIFQNQPMLHAPWENNPRPPVETQPKYLPDEGFSEDDRMMHEQLPLQQPKPQAPPPLPPLPLIPVEDHYEQTFDAQRWNSDFQYLAQALYNADEDQSGYMPADAVHYVTATYNLVYNLQISEASLATALSTAVDPNYGEVNLEYFITVLQDAHFRENNVY</sequence>
<dbReference type="PANTHER" id="PTHR34830:SF1">
    <property type="entry name" value="GENE 12695-RELATED"/>
    <property type="match status" value="1"/>
</dbReference>
<accession>A0AAW0YRJ1</accession>
<keyword evidence="3" id="KW-1185">Reference proteome</keyword>